<proteinExistence type="inferred from homology"/>
<dbReference type="PANTHER" id="PTHR21237">
    <property type="entry name" value="GRPE PROTEIN"/>
    <property type="match status" value="1"/>
</dbReference>
<dbReference type="Proteomes" id="UP000231143">
    <property type="component" value="Unassembled WGS sequence"/>
</dbReference>
<comment type="similarity">
    <text evidence="1 3 4">Belongs to the GrpE family.</text>
</comment>
<reference evidence="6 7" key="1">
    <citation type="submission" date="2017-09" db="EMBL/GenBank/DDBJ databases">
        <title>Depth-based differentiation of microbial function through sediment-hosted aquifers and enrichment of novel symbionts in the deep terrestrial subsurface.</title>
        <authorList>
            <person name="Probst A.J."/>
            <person name="Ladd B."/>
            <person name="Jarett J.K."/>
            <person name="Geller-Mcgrath D.E."/>
            <person name="Sieber C.M."/>
            <person name="Emerson J.B."/>
            <person name="Anantharaman K."/>
            <person name="Thomas B.C."/>
            <person name="Malmstrom R."/>
            <person name="Stieglmeier M."/>
            <person name="Klingl A."/>
            <person name="Woyke T."/>
            <person name="Ryan C.M."/>
            <person name="Banfield J.F."/>
        </authorList>
    </citation>
    <scope>NUCLEOTIDE SEQUENCE [LARGE SCALE GENOMIC DNA]</scope>
    <source>
        <strain evidence="6">CG22_combo_CG10-13_8_21_14_all_36_13</strain>
    </source>
</reference>
<evidence type="ECO:0000313" key="7">
    <source>
        <dbReference type="Proteomes" id="UP000231143"/>
    </source>
</evidence>
<keyword evidence="2 3" id="KW-0143">Chaperone</keyword>
<comment type="function">
    <text evidence="3">Participates actively in the response to hyperosmotic and heat shock by preventing the aggregation of stress-denatured proteins, in association with DnaK and GrpE. It is the nucleotide exchange factor for DnaK and may function as a thermosensor. Unfolded proteins bind initially to DnaJ; upon interaction with the DnaJ-bound protein, DnaK hydrolyzes its bound ATP, resulting in the formation of a stable complex. GrpE releases ADP from DnaK; ATP binding to DnaK triggers the release of the substrate protein, thus completing the reaction cycle. Several rounds of ATP-dependent interactions between DnaJ, DnaK and GrpE are required for fully efficient folding.</text>
</comment>
<dbReference type="CDD" id="cd00446">
    <property type="entry name" value="GrpE"/>
    <property type="match status" value="1"/>
</dbReference>
<dbReference type="Gene3D" id="2.30.22.10">
    <property type="entry name" value="Head domain of nucleotide exchange factor GrpE"/>
    <property type="match status" value="1"/>
</dbReference>
<dbReference type="AlphaFoldDB" id="A0A2H0DZ93"/>
<comment type="caution">
    <text evidence="6">The sequence shown here is derived from an EMBL/GenBank/DDBJ whole genome shotgun (WGS) entry which is preliminary data.</text>
</comment>
<dbReference type="GO" id="GO:0006457">
    <property type="term" value="P:protein folding"/>
    <property type="evidence" value="ECO:0007669"/>
    <property type="project" value="InterPro"/>
</dbReference>
<dbReference type="GO" id="GO:0000774">
    <property type="term" value="F:adenyl-nucleotide exchange factor activity"/>
    <property type="evidence" value="ECO:0007669"/>
    <property type="project" value="InterPro"/>
</dbReference>
<evidence type="ECO:0000256" key="4">
    <source>
        <dbReference type="RuleBase" id="RU004478"/>
    </source>
</evidence>
<evidence type="ECO:0000313" key="6">
    <source>
        <dbReference type="EMBL" id="PIP87009.1"/>
    </source>
</evidence>
<dbReference type="PRINTS" id="PR00773">
    <property type="entry name" value="GRPEPROTEIN"/>
</dbReference>
<evidence type="ECO:0000256" key="1">
    <source>
        <dbReference type="ARBA" id="ARBA00009054"/>
    </source>
</evidence>
<evidence type="ECO:0000256" key="5">
    <source>
        <dbReference type="SAM" id="Coils"/>
    </source>
</evidence>
<accession>A0A2H0DZ93</accession>
<dbReference type="SUPFAM" id="SSF58014">
    <property type="entry name" value="Coiled-coil domain of nucleotide exchange factor GrpE"/>
    <property type="match status" value="1"/>
</dbReference>
<dbReference type="GO" id="GO:0042803">
    <property type="term" value="F:protein homodimerization activity"/>
    <property type="evidence" value="ECO:0007669"/>
    <property type="project" value="InterPro"/>
</dbReference>
<dbReference type="Gene3D" id="3.90.20.20">
    <property type="match status" value="1"/>
</dbReference>
<dbReference type="InterPro" id="IPR013805">
    <property type="entry name" value="GrpE_CC"/>
</dbReference>
<organism evidence="6 7">
    <name type="scientific">Candidatus Campbellbacteria bacterium CG22_combo_CG10-13_8_21_14_all_36_13</name>
    <dbReference type="NCBI Taxonomy" id="1974529"/>
    <lineage>
        <taxon>Bacteria</taxon>
        <taxon>Candidatus Campbelliibacteriota</taxon>
    </lineage>
</organism>
<dbReference type="Pfam" id="PF01025">
    <property type="entry name" value="GrpE"/>
    <property type="match status" value="1"/>
</dbReference>
<evidence type="ECO:0000256" key="3">
    <source>
        <dbReference type="HAMAP-Rule" id="MF_01151"/>
    </source>
</evidence>
<dbReference type="GO" id="GO:0005737">
    <property type="term" value="C:cytoplasm"/>
    <property type="evidence" value="ECO:0007669"/>
    <property type="project" value="UniProtKB-SubCell"/>
</dbReference>
<dbReference type="EMBL" id="PCTT01000033">
    <property type="protein sequence ID" value="PIP87009.1"/>
    <property type="molecule type" value="Genomic_DNA"/>
</dbReference>
<comment type="subunit">
    <text evidence="3">Homodimer.</text>
</comment>
<sequence>MSKKEEEKIEDDFVVEPEEEISGFSSPAQKKLREKLKKAVEEKQEYLDGWQRAKADLVNAKREFEDERKKIIGRANEDMIMELLPVFDSFDMAFKNKEVWEAVDANWRTGVEYIHNQLHSIMREYGVSRIEAEGKKFDPRFHISVETKNTEDEAKDDIIERVVHNGYMKGEVVLRPAQVVVFEFKSE</sequence>
<dbReference type="InterPro" id="IPR009012">
    <property type="entry name" value="GrpE_head"/>
</dbReference>
<dbReference type="InterPro" id="IPR000740">
    <property type="entry name" value="GrpE"/>
</dbReference>
<dbReference type="HAMAP" id="MF_01151">
    <property type="entry name" value="GrpE"/>
    <property type="match status" value="1"/>
</dbReference>
<name>A0A2H0DZ93_9BACT</name>
<feature type="coiled-coil region" evidence="5">
    <location>
        <begin position="29"/>
        <end position="70"/>
    </location>
</feature>
<protein>
    <recommendedName>
        <fullName evidence="3">Protein GrpE</fullName>
    </recommendedName>
    <alternativeName>
        <fullName evidence="3">HSP-70 cofactor</fullName>
    </alternativeName>
</protein>
<gene>
    <name evidence="3 6" type="primary">grpE</name>
    <name evidence="6" type="ORF">COW81_02565</name>
</gene>
<dbReference type="GO" id="GO:0051087">
    <property type="term" value="F:protein-folding chaperone binding"/>
    <property type="evidence" value="ECO:0007669"/>
    <property type="project" value="InterPro"/>
</dbReference>
<comment type="subcellular location">
    <subcellularLocation>
        <location evidence="3">Cytoplasm</location>
    </subcellularLocation>
</comment>
<keyword evidence="5" id="KW-0175">Coiled coil</keyword>
<keyword evidence="3" id="KW-0346">Stress response</keyword>
<evidence type="ECO:0000256" key="2">
    <source>
        <dbReference type="ARBA" id="ARBA00023186"/>
    </source>
</evidence>
<dbReference type="GO" id="GO:0051082">
    <property type="term" value="F:unfolded protein binding"/>
    <property type="evidence" value="ECO:0007669"/>
    <property type="project" value="TreeGrafter"/>
</dbReference>
<dbReference type="SUPFAM" id="SSF51064">
    <property type="entry name" value="Head domain of nucleotide exchange factor GrpE"/>
    <property type="match status" value="1"/>
</dbReference>
<dbReference type="PANTHER" id="PTHR21237:SF23">
    <property type="entry name" value="GRPE PROTEIN HOMOLOG, MITOCHONDRIAL"/>
    <property type="match status" value="1"/>
</dbReference>
<keyword evidence="3" id="KW-0963">Cytoplasm</keyword>